<name>A0A803QAP2_CANSA</name>
<dbReference type="AlphaFoldDB" id="A0A803QAP2"/>
<dbReference type="EMBL" id="UZAU01000678">
    <property type="status" value="NOT_ANNOTATED_CDS"/>
    <property type="molecule type" value="Genomic_DNA"/>
</dbReference>
<keyword evidence="2" id="KW-1185">Reference proteome</keyword>
<dbReference type="EnsemblPlants" id="evm.model.08.26">
    <property type="protein sequence ID" value="cds.evm.model.08.26"/>
    <property type="gene ID" value="evm.TU.08.26"/>
</dbReference>
<evidence type="ECO:0000313" key="2">
    <source>
        <dbReference type="Proteomes" id="UP000596661"/>
    </source>
</evidence>
<organism evidence="1 2">
    <name type="scientific">Cannabis sativa</name>
    <name type="common">Hemp</name>
    <name type="synonym">Marijuana</name>
    <dbReference type="NCBI Taxonomy" id="3483"/>
    <lineage>
        <taxon>Eukaryota</taxon>
        <taxon>Viridiplantae</taxon>
        <taxon>Streptophyta</taxon>
        <taxon>Embryophyta</taxon>
        <taxon>Tracheophyta</taxon>
        <taxon>Spermatophyta</taxon>
        <taxon>Magnoliopsida</taxon>
        <taxon>eudicotyledons</taxon>
        <taxon>Gunneridae</taxon>
        <taxon>Pentapetalae</taxon>
        <taxon>rosids</taxon>
        <taxon>fabids</taxon>
        <taxon>Rosales</taxon>
        <taxon>Cannabaceae</taxon>
        <taxon>Cannabis</taxon>
    </lineage>
</organism>
<evidence type="ECO:0000313" key="1">
    <source>
        <dbReference type="EnsemblPlants" id="cds.evm.model.08.26"/>
    </source>
</evidence>
<proteinExistence type="predicted"/>
<dbReference type="Proteomes" id="UP000596661">
    <property type="component" value="Chromosome 8"/>
</dbReference>
<reference evidence="1" key="1">
    <citation type="submission" date="2018-11" db="EMBL/GenBank/DDBJ databases">
        <authorList>
            <person name="Grassa J C."/>
        </authorList>
    </citation>
    <scope>NUCLEOTIDE SEQUENCE [LARGE SCALE GENOMIC DNA]</scope>
</reference>
<accession>A0A803QAP2</accession>
<reference evidence="1" key="2">
    <citation type="submission" date="2021-03" db="UniProtKB">
        <authorList>
            <consortium name="EnsemblPlants"/>
        </authorList>
    </citation>
    <scope>IDENTIFICATION</scope>
</reference>
<sequence length="112" mass="13250">MGVIRGRLQLAYCHDWEDETKKSYALVVWELVDENRDDKVITWKYVHFHKKIVLKFECSILTMHLDDGDAFFFSNYDEENTIEIFQCGILGKNHIHVETLGHMNVFKLGKMI</sequence>
<dbReference type="Gramene" id="evm.model.08.26">
    <property type="protein sequence ID" value="cds.evm.model.08.26"/>
    <property type="gene ID" value="evm.TU.08.26"/>
</dbReference>
<protein>
    <submittedName>
        <fullName evidence="1">Uncharacterized protein</fullName>
    </submittedName>
</protein>